<accession>D9S110</accession>
<dbReference type="Proteomes" id="UP000000272">
    <property type="component" value="Chromosome"/>
</dbReference>
<feature type="transmembrane region" description="Helical" evidence="1">
    <location>
        <begin position="74"/>
        <end position="100"/>
    </location>
</feature>
<dbReference type="OrthoDB" id="2917865at2"/>
<evidence type="ECO:0000256" key="1">
    <source>
        <dbReference type="SAM" id="Phobius"/>
    </source>
</evidence>
<dbReference type="Pfam" id="PF13346">
    <property type="entry name" value="ABC2_membrane_5"/>
    <property type="match status" value="1"/>
</dbReference>
<protein>
    <recommendedName>
        <fullName evidence="4">ABC-2 transporter permease</fullName>
    </recommendedName>
</protein>
<sequence>MLTLIYKEFLITRITLIFYIVISLLYNFNILSPGPPLPLVTMLATFFQFMVAGQEDKNNSHIFINSLPVTRKQVVVAKYLFSILVGLLLIGLTVVIQWLMPMYPSGNGFVEIIYAVSAICFFTAAFYPLYFWLGAQFVRIGIFAFFIFVFAVAPILVNIAMKKNCWGILGLFLAMPDHLLAALVLGMTIVLMVISAALSIRIYGRKDF</sequence>
<dbReference type="PANTHER" id="PTHR41309">
    <property type="entry name" value="MEMBRANE PROTEIN-RELATED"/>
    <property type="match status" value="1"/>
</dbReference>
<evidence type="ECO:0000313" key="3">
    <source>
        <dbReference type="Proteomes" id="UP000000272"/>
    </source>
</evidence>
<dbReference type="eggNOG" id="ENOG5033CGV">
    <property type="taxonomic scope" value="Bacteria"/>
</dbReference>
<organism evidence="2 3">
    <name type="scientific">Thermosediminibacter oceani (strain ATCC BAA-1034 / DSM 16646 / JW/IW-1228P)</name>
    <dbReference type="NCBI Taxonomy" id="555079"/>
    <lineage>
        <taxon>Bacteria</taxon>
        <taxon>Bacillati</taxon>
        <taxon>Bacillota</taxon>
        <taxon>Clostridia</taxon>
        <taxon>Thermosediminibacterales</taxon>
        <taxon>Thermosediminibacteraceae</taxon>
        <taxon>Thermosediminibacter</taxon>
    </lineage>
</organism>
<gene>
    <name evidence="2" type="ordered locus">Toce_0393</name>
</gene>
<dbReference type="EMBL" id="CP002131">
    <property type="protein sequence ID" value="ADL07174.1"/>
    <property type="molecule type" value="Genomic_DNA"/>
</dbReference>
<feature type="transmembrane region" description="Helical" evidence="1">
    <location>
        <begin position="34"/>
        <end position="53"/>
    </location>
</feature>
<reference evidence="2 3" key="1">
    <citation type="journal article" date="2010" name="Stand. Genomic Sci.">
        <title>Complete genome sequence of Thermosediminibacter oceani type strain (JW/IW-1228P).</title>
        <authorList>
            <person name="Pitluck S."/>
            <person name="Yasawong M."/>
            <person name="Munk C."/>
            <person name="Nolan M."/>
            <person name="Lapidus A."/>
            <person name="Lucas S."/>
            <person name="Glavina Del Rio T."/>
            <person name="Tice H."/>
            <person name="Cheng J.F."/>
            <person name="Bruce D."/>
            <person name="Detter C."/>
            <person name="Tapia R."/>
            <person name="Han C."/>
            <person name="Goodwin L."/>
            <person name="Liolios K."/>
            <person name="Ivanova N."/>
            <person name="Mavromatis K."/>
            <person name="Mikhailova N."/>
            <person name="Pati A."/>
            <person name="Chen A."/>
            <person name="Palaniappan K."/>
            <person name="Land M."/>
            <person name="Hauser L."/>
            <person name="Chang Y.J."/>
            <person name="Jeffries C.D."/>
            <person name="Rohde M."/>
            <person name="Spring S."/>
            <person name="Sikorski J."/>
            <person name="Goker M."/>
            <person name="Woyke T."/>
            <person name="Bristow J."/>
            <person name="Eisen J.A."/>
            <person name="Markowitz V."/>
            <person name="Hugenholtz P."/>
            <person name="Kyrpides N.C."/>
            <person name="Klenk H.P."/>
        </authorList>
    </citation>
    <scope>NUCLEOTIDE SEQUENCE [LARGE SCALE GENOMIC DNA]</scope>
    <source>
        <strain evidence="3">ATCC BAA-1034 / DSM 16646 / JW/IW-1228P</strain>
    </source>
</reference>
<keyword evidence="1" id="KW-1133">Transmembrane helix</keyword>
<proteinExistence type="predicted"/>
<dbReference type="STRING" id="555079.Toce_0393"/>
<keyword evidence="1" id="KW-0472">Membrane</keyword>
<dbReference type="HOGENOM" id="CLU_1320365_0_0_9"/>
<name>D9S110_THEOJ</name>
<keyword evidence="1" id="KW-0812">Transmembrane</keyword>
<dbReference type="InterPro" id="IPR025699">
    <property type="entry name" value="ABC2_memb-like"/>
</dbReference>
<keyword evidence="3" id="KW-1185">Reference proteome</keyword>
<dbReference type="AlphaFoldDB" id="D9S110"/>
<feature type="transmembrane region" description="Helical" evidence="1">
    <location>
        <begin position="112"/>
        <end position="133"/>
    </location>
</feature>
<feature type="transmembrane region" description="Helical" evidence="1">
    <location>
        <begin position="180"/>
        <end position="203"/>
    </location>
</feature>
<dbReference type="PANTHER" id="PTHR41309:SF2">
    <property type="entry name" value="MEMBRANE PROTEIN"/>
    <property type="match status" value="1"/>
</dbReference>
<feature type="transmembrane region" description="Helical" evidence="1">
    <location>
        <begin position="140"/>
        <end position="160"/>
    </location>
</feature>
<dbReference type="RefSeq" id="WP_013275224.1">
    <property type="nucleotide sequence ID" value="NC_014377.1"/>
</dbReference>
<feature type="transmembrane region" description="Helical" evidence="1">
    <location>
        <begin position="9"/>
        <end position="28"/>
    </location>
</feature>
<evidence type="ECO:0008006" key="4">
    <source>
        <dbReference type="Google" id="ProtNLM"/>
    </source>
</evidence>
<evidence type="ECO:0000313" key="2">
    <source>
        <dbReference type="EMBL" id="ADL07174.1"/>
    </source>
</evidence>
<dbReference type="KEGG" id="toc:Toce_0393"/>